<comment type="caution">
    <text evidence="4">The sequence shown here is derived from an EMBL/GenBank/DDBJ whole genome shotgun (WGS) entry which is preliminary data.</text>
</comment>
<dbReference type="SUPFAM" id="SSF52172">
    <property type="entry name" value="CheY-like"/>
    <property type="match status" value="1"/>
</dbReference>
<dbReference type="SMART" id="SM00448">
    <property type="entry name" value="REC"/>
    <property type="match status" value="1"/>
</dbReference>
<dbReference type="GO" id="GO:0000156">
    <property type="term" value="F:phosphorelay response regulator activity"/>
    <property type="evidence" value="ECO:0007669"/>
    <property type="project" value="InterPro"/>
</dbReference>
<protein>
    <submittedName>
        <fullName evidence="4">Response regulator</fullName>
    </submittedName>
</protein>
<dbReference type="InterPro" id="IPR011006">
    <property type="entry name" value="CheY-like_superfamily"/>
</dbReference>
<gene>
    <name evidence="4" type="ORF">F0919_09990</name>
</gene>
<name>A0A5M6CI91_9BACT</name>
<dbReference type="Proteomes" id="UP000323632">
    <property type="component" value="Unassembled WGS sequence"/>
</dbReference>
<dbReference type="PANTHER" id="PTHR37299:SF1">
    <property type="entry name" value="STAGE 0 SPORULATION PROTEIN A HOMOLOG"/>
    <property type="match status" value="1"/>
</dbReference>
<organism evidence="4 5">
    <name type="scientific">Taibaiella lutea</name>
    <dbReference type="NCBI Taxonomy" id="2608001"/>
    <lineage>
        <taxon>Bacteria</taxon>
        <taxon>Pseudomonadati</taxon>
        <taxon>Bacteroidota</taxon>
        <taxon>Chitinophagia</taxon>
        <taxon>Chitinophagales</taxon>
        <taxon>Chitinophagaceae</taxon>
        <taxon>Taibaiella</taxon>
    </lineage>
</organism>
<evidence type="ECO:0000256" key="1">
    <source>
        <dbReference type="PROSITE-ProRule" id="PRU00169"/>
    </source>
</evidence>
<feature type="domain" description="Response regulatory" evidence="2">
    <location>
        <begin position="2"/>
        <end position="114"/>
    </location>
</feature>
<dbReference type="Gene3D" id="3.40.50.2300">
    <property type="match status" value="1"/>
</dbReference>
<dbReference type="SMART" id="SM00850">
    <property type="entry name" value="LytTR"/>
    <property type="match status" value="1"/>
</dbReference>
<accession>A0A5M6CI91</accession>
<keyword evidence="1" id="KW-0597">Phosphoprotein</keyword>
<dbReference type="Gene3D" id="2.40.50.1020">
    <property type="entry name" value="LytTr DNA-binding domain"/>
    <property type="match status" value="1"/>
</dbReference>
<feature type="modified residue" description="4-aspartylphosphate" evidence="1">
    <location>
        <position position="53"/>
    </location>
</feature>
<evidence type="ECO:0000259" key="3">
    <source>
        <dbReference type="PROSITE" id="PS50930"/>
    </source>
</evidence>
<sequence length="242" mass="28515">MNVIIVDDEQEIREGLEILLQEYPFVTVVEKASNVIEAKHKIELYKPDIVFLDIQLKNKTGFDLLDQLEYLDFHLVFVTAYNDYALRAFKYNAFDYLLKPVDPIELASTLYRLKDTTYSGKQLIQQSLQNHDMKRVVVKTTKEIFIIELSDIVRCEGKQGYTYFYLNDNKKILSSKTLKEYDDIMPDEIFVRTHQSHLVNLNYVALYSRDGTIIMKNKEEVPVSVRKRSEFIEQFRQFKAAQ</sequence>
<dbReference type="RefSeq" id="WP_150032600.1">
    <property type="nucleotide sequence ID" value="NZ_VWSH01000002.1"/>
</dbReference>
<feature type="domain" description="HTH LytTR-type" evidence="3">
    <location>
        <begin position="136"/>
        <end position="237"/>
    </location>
</feature>
<dbReference type="InterPro" id="IPR001789">
    <property type="entry name" value="Sig_transdc_resp-reg_receiver"/>
</dbReference>
<dbReference type="PROSITE" id="PS50110">
    <property type="entry name" value="RESPONSE_REGULATORY"/>
    <property type="match status" value="1"/>
</dbReference>
<dbReference type="PROSITE" id="PS50930">
    <property type="entry name" value="HTH_LYTTR"/>
    <property type="match status" value="1"/>
</dbReference>
<dbReference type="PANTHER" id="PTHR37299">
    <property type="entry name" value="TRANSCRIPTIONAL REGULATOR-RELATED"/>
    <property type="match status" value="1"/>
</dbReference>
<evidence type="ECO:0000313" key="5">
    <source>
        <dbReference type="Proteomes" id="UP000323632"/>
    </source>
</evidence>
<dbReference type="EMBL" id="VWSH01000002">
    <property type="protein sequence ID" value="KAA5534921.1"/>
    <property type="molecule type" value="Genomic_DNA"/>
</dbReference>
<evidence type="ECO:0000259" key="2">
    <source>
        <dbReference type="PROSITE" id="PS50110"/>
    </source>
</evidence>
<dbReference type="Pfam" id="PF00072">
    <property type="entry name" value="Response_reg"/>
    <property type="match status" value="1"/>
</dbReference>
<proteinExistence type="predicted"/>
<dbReference type="InterPro" id="IPR046947">
    <property type="entry name" value="LytR-like"/>
</dbReference>
<dbReference type="Pfam" id="PF04397">
    <property type="entry name" value="LytTR"/>
    <property type="match status" value="1"/>
</dbReference>
<evidence type="ECO:0000313" key="4">
    <source>
        <dbReference type="EMBL" id="KAA5534921.1"/>
    </source>
</evidence>
<reference evidence="4 5" key="1">
    <citation type="submission" date="2019-09" db="EMBL/GenBank/DDBJ databases">
        <title>Genome sequence and assembly of Taibaiella sp.</title>
        <authorList>
            <person name="Chhetri G."/>
        </authorList>
    </citation>
    <scope>NUCLEOTIDE SEQUENCE [LARGE SCALE GENOMIC DNA]</scope>
    <source>
        <strain evidence="4 5">KVB11</strain>
    </source>
</reference>
<dbReference type="GO" id="GO:0003677">
    <property type="term" value="F:DNA binding"/>
    <property type="evidence" value="ECO:0007669"/>
    <property type="project" value="InterPro"/>
</dbReference>
<dbReference type="InterPro" id="IPR007492">
    <property type="entry name" value="LytTR_DNA-bd_dom"/>
</dbReference>
<keyword evidence="5" id="KW-1185">Reference proteome</keyword>
<dbReference type="AlphaFoldDB" id="A0A5M6CI91"/>